<protein>
    <recommendedName>
        <fullName evidence="3">HTH tetR-type domain-containing protein</fullName>
    </recommendedName>
</protein>
<organism evidence="4 5">
    <name type="scientific">Actinoallomurus iriomotensis</name>
    <dbReference type="NCBI Taxonomy" id="478107"/>
    <lineage>
        <taxon>Bacteria</taxon>
        <taxon>Bacillati</taxon>
        <taxon>Actinomycetota</taxon>
        <taxon>Actinomycetes</taxon>
        <taxon>Streptosporangiales</taxon>
        <taxon>Thermomonosporaceae</taxon>
        <taxon>Actinoallomurus</taxon>
    </lineage>
</organism>
<evidence type="ECO:0000259" key="3">
    <source>
        <dbReference type="PROSITE" id="PS50977"/>
    </source>
</evidence>
<dbReference type="InterPro" id="IPR009057">
    <property type="entry name" value="Homeodomain-like_sf"/>
</dbReference>
<proteinExistence type="predicted"/>
<feature type="domain" description="HTH tetR-type" evidence="3">
    <location>
        <begin position="5"/>
        <end position="65"/>
    </location>
</feature>
<gene>
    <name evidence="4" type="ORF">Airi01_025270</name>
</gene>
<dbReference type="Pfam" id="PF17940">
    <property type="entry name" value="TetR_C_31"/>
    <property type="match status" value="1"/>
</dbReference>
<dbReference type="PROSITE" id="PS50977">
    <property type="entry name" value="HTH_TETR_2"/>
    <property type="match status" value="1"/>
</dbReference>
<dbReference type="InterPro" id="IPR036271">
    <property type="entry name" value="Tet_transcr_reg_TetR-rel_C_sf"/>
</dbReference>
<dbReference type="AlphaFoldDB" id="A0A9W6RI18"/>
<dbReference type="SUPFAM" id="SSF46689">
    <property type="entry name" value="Homeodomain-like"/>
    <property type="match status" value="1"/>
</dbReference>
<dbReference type="EMBL" id="BSTJ01000002">
    <property type="protein sequence ID" value="GLY74260.1"/>
    <property type="molecule type" value="Genomic_DNA"/>
</dbReference>
<dbReference type="Pfam" id="PF00440">
    <property type="entry name" value="TetR_N"/>
    <property type="match status" value="1"/>
</dbReference>
<dbReference type="InterPro" id="IPR041583">
    <property type="entry name" value="TetR_C_31"/>
</dbReference>
<keyword evidence="1 2" id="KW-0238">DNA-binding</keyword>
<dbReference type="GO" id="GO:0003677">
    <property type="term" value="F:DNA binding"/>
    <property type="evidence" value="ECO:0007669"/>
    <property type="project" value="UniProtKB-UniRule"/>
</dbReference>
<evidence type="ECO:0000256" key="2">
    <source>
        <dbReference type="PROSITE-ProRule" id="PRU00335"/>
    </source>
</evidence>
<dbReference type="SUPFAM" id="SSF48498">
    <property type="entry name" value="Tetracyclin repressor-like, C-terminal domain"/>
    <property type="match status" value="1"/>
</dbReference>
<sequence>MTVATARRERLADAAIDTLAREGLRGLTHRAVDRAAGVPEGSCSYYFRTRQALLTAAVDRLAELDAADIAALPAPPDPTELGENDAVEALARMVERWVTTGRVQMLARYELALEATRRSELRATLVAAGVRFRAIAESLLTAMGAAEPARQAPIFVACLDGLIFDHLAGAGALELKPDELRAALRDLLRAFTGPGRCAD</sequence>
<evidence type="ECO:0000256" key="1">
    <source>
        <dbReference type="ARBA" id="ARBA00023125"/>
    </source>
</evidence>
<accession>A0A9W6RI18</accession>
<name>A0A9W6RI18_9ACTN</name>
<dbReference type="InterPro" id="IPR001647">
    <property type="entry name" value="HTH_TetR"/>
</dbReference>
<dbReference type="Proteomes" id="UP001165135">
    <property type="component" value="Unassembled WGS sequence"/>
</dbReference>
<evidence type="ECO:0000313" key="4">
    <source>
        <dbReference type="EMBL" id="GLY74260.1"/>
    </source>
</evidence>
<reference evidence="4" key="1">
    <citation type="submission" date="2023-03" db="EMBL/GenBank/DDBJ databases">
        <title>Actinoallomurus iriomotensis NBRC 103681.</title>
        <authorList>
            <person name="Ichikawa N."/>
            <person name="Sato H."/>
            <person name="Tonouchi N."/>
        </authorList>
    </citation>
    <scope>NUCLEOTIDE SEQUENCE</scope>
    <source>
        <strain evidence="4">NBRC 103681</strain>
    </source>
</reference>
<comment type="caution">
    <text evidence="4">The sequence shown here is derived from an EMBL/GenBank/DDBJ whole genome shotgun (WGS) entry which is preliminary data.</text>
</comment>
<evidence type="ECO:0000313" key="5">
    <source>
        <dbReference type="Proteomes" id="UP001165135"/>
    </source>
</evidence>
<feature type="DNA-binding region" description="H-T-H motif" evidence="2">
    <location>
        <begin position="28"/>
        <end position="47"/>
    </location>
</feature>
<dbReference type="Gene3D" id="1.10.357.10">
    <property type="entry name" value="Tetracycline Repressor, domain 2"/>
    <property type="match status" value="1"/>
</dbReference>